<dbReference type="AlphaFoldDB" id="A0ABD3MNZ0"/>
<protein>
    <submittedName>
        <fullName evidence="2">Uncharacterized protein</fullName>
    </submittedName>
</protein>
<accession>A0ABD3MNZ0</accession>
<name>A0ABD3MNZ0_9STRA</name>
<dbReference type="PANTHER" id="PTHR16021:SF23">
    <property type="entry name" value="FI18411P1-RELATED"/>
    <property type="match status" value="1"/>
</dbReference>
<feature type="compositionally biased region" description="Low complexity" evidence="1">
    <location>
        <begin position="106"/>
        <end position="124"/>
    </location>
</feature>
<feature type="compositionally biased region" description="Polar residues" evidence="1">
    <location>
        <begin position="296"/>
        <end position="306"/>
    </location>
</feature>
<comment type="caution">
    <text evidence="2">The sequence shown here is derived from an EMBL/GenBank/DDBJ whole genome shotgun (WGS) entry which is preliminary data.</text>
</comment>
<feature type="region of interest" description="Disordered" evidence="1">
    <location>
        <begin position="968"/>
        <end position="1019"/>
    </location>
</feature>
<feature type="compositionally biased region" description="Basic residues" evidence="1">
    <location>
        <begin position="979"/>
        <end position="1002"/>
    </location>
</feature>
<gene>
    <name evidence="2" type="ORF">ACHAWU_010388</name>
</gene>
<evidence type="ECO:0000256" key="1">
    <source>
        <dbReference type="SAM" id="MobiDB-lite"/>
    </source>
</evidence>
<feature type="region of interest" description="Disordered" evidence="1">
    <location>
        <begin position="18"/>
        <end position="219"/>
    </location>
</feature>
<dbReference type="Proteomes" id="UP001530293">
    <property type="component" value="Unassembled WGS sequence"/>
</dbReference>
<sequence length="1240" mass="135529">MGYEEVETVLPANFVTRADPVPVPAAPVTETAAGATRESRRSRSGRTSIMGMLRTRSKSRTRKSKTEHDTAVEGSSPRGRNSTTPEGRSWSRSRSKSRSSSESRTRKATPTSTTSTSNSKSKNSLVRFRSIKKADSNATVVRSNTTKSKKLEKMRQQPEVAEQREEVSAIQSADQSPIAREIRSSPATVSSTDNSRTSDEKAESTTTTTTTTTAVEDVNYESLPIEVGDEDQQFEVQLEHLAKDEEASPLALQSAPSKDLSVGAASARSTRSIKSFLSNKSNKSNSSNKSNKHDTASVTSNKSVKSAKSIGSKAELKASSSKDAASVCSARSAKSTTSNKSVKSTKSISSKTELKATEGIAIENGSTPVNTDESTRKKEISKDLVVGEDGTSKTSTALAIKAPSTVAKVDPAKALTVEDGSNSGTWVKKVSLSFGGYKTSFQLTDPITGLTNAIRDALDVVGNDDALTQQAKTIDSINANDDDAEEERDYETNPTQLFVNIQQRAWAAAMMQLQNCPEEAKVWVYLKAKSEKAPNAPDAEENKEALVVQHSSLVVHDGNDATKLRWKLLPLHAAIVLGAPSEVTEAILKAYPNAAKKRDERGSLPVHLAASRLDVDSEGEKIVLQLFGTFPDSIDFLDSKGRSPTELATLARARKEIAEQRKMNACNSKTVQLVESEVNQKEDGVEAGETGEIDDDDDDKSVMSNISGRFKQMIRRSKSSDTAVRRRKKKSNKGGKVDAGLSPSKSVDNDCDDDTVAILPGFAFLTTSKSQEMRDRAAPAEIAKDEETEKTEEELLVAAKKELLVAAKQAIISKEYQTPAESPREVTSPKDIPLPKSFSMGDECSVATVANQTSSRKESSDTAAPTVQTIEEECNIAEEESTQETTSTASTEVNEGLQVLLEKAAENAGRVGLDVTEYVKILADEWVTDVEALRRLDSDTLDDLLPLMLSRELHKMIHQADGVDTKFLQEEGNLERGRSPKKSVKKSKKKRSHRRASKRTHHQPITPPEGPLSPISEIGENSASVSFGEVQPVIGLEEPMEEEEGADADEEEVRAEGEEEAEEEEDAEINQTTSVDDDLEIRKLHANLIAEARTKFPTREELEDAIRERHNEVKVAINSGFNVDKEAIARAALADDEMRKLLPLRLILPTAADLHEMVTALQMHKEGAIREFDMEKARMIQSEIDELQDQLDLEKKYIRTKHEGEIKCAGCGEYFPIETKMAGILKRTEKFCQECRGSED</sequence>
<organism evidence="2 3">
    <name type="scientific">Discostella pseudostelligera</name>
    <dbReference type="NCBI Taxonomy" id="259834"/>
    <lineage>
        <taxon>Eukaryota</taxon>
        <taxon>Sar</taxon>
        <taxon>Stramenopiles</taxon>
        <taxon>Ochrophyta</taxon>
        <taxon>Bacillariophyta</taxon>
        <taxon>Coscinodiscophyceae</taxon>
        <taxon>Thalassiosirophycidae</taxon>
        <taxon>Stephanodiscales</taxon>
        <taxon>Stephanodiscaceae</taxon>
        <taxon>Discostella</taxon>
    </lineage>
</organism>
<feature type="compositionally biased region" description="Low complexity" evidence="1">
    <location>
        <begin position="18"/>
        <end position="36"/>
    </location>
</feature>
<evidence type="ECO:0000313" key="3">
    <source>
        <dbReference type="Proteomes" id="UP001530293"/>
    </source>
</evidence>
<feature type="compositionally biased region" description="Basic and acidic residues" evidence="1">
    <location>
        <begin position="149"/>
        <end position="167"/>
    </location>
</feature>
<feature type="compositionally biased region" description="Acidic residues" evidence="1">
    <location>
        <begin position="1038"/>
        <end position="1068"/>
    </location>
</feature>
<feature type="compositionally biased region" description="Acidic residues" evidence="1">
    <location>
        <begin position="685"/>
        <end position="699"/>
    </location>
</feature>
<reference evidence="2 3" key="1">
    <citation type="submission" date="2024-10" db="EMBL/GenBank/DDBJ databases">
        <title>Updated reference genomes for cyclostephanoid diatoms.</title>
        <authorList>
            <person name="Roberts W.R."/>
            <person name="Alverson A.J."/>
        </authorList>
    </citation>
    <scope>NUCLEOTIDE SEQUENCE [LARGE SCALE GENOMIC DNA]</scope>
    <source>
        <strain evidence="2 3">AJA232-27</strain>
    </source>
</reference>
<feature type="region of interest" description="Disordered" evidence="1">
    <location>
        <begin position="1037"/>
        <end position="1071"/>
    </location>
</feature>
<dbReference type="EMBL" id="JALLBG020000097">
    <property type="protein sequence ID" value="KAL3765197.1"/>
    <property type="molecule type" value="Genomic_DNA"/>
</dbReference>
<proteinExistence type="predicted"/>
<keyword evidence="3" id="KW-1185">Reference proteome</keyword>
<feature type="compositionally biased region" description="Polar residues" evidence="1">
    <location>
        <begin position="185"/>
        <end position="195"/>
    </location>
</feature>
<feature type="compositionally biased region" description="Basic and acidic residues" evidence="1">
    <location>
        <begin position="968"/>
        <end position="978"/>
    </location>
</feature>
<evidence type="ECO:0000313" key="2">
    <source>
        <dbReference type="EMBL" id="KAL3765197.1"/>
    </source>
</evidence>
<dbReference type="InterPro" id="IPR052660">
    <property type="entry name" value="Erythrocyte_Invasion_ImmMod"/>
</dbReference>
<feature type="compositionally biased region" description="Low complexity" evidence="1">
    <location>
        <begin position="332"/>
        <end position="350"/>
    </location>
</feature>
<feature type="compositionally biased region" description="Polar residues" evidence="1">
    <location>
        <begin position="136"/>
        <end position="146"/>
    </location>
</feature>
<dbReference type="PANTHER" id="PTHR16021">
    <property type="entry name" value="MANSC DOMAIN CONTAINING PROTEIN 1"/>
    <property type="match status" value="1"/>
</dbReference>
<feature type="compositionally biased region" description="Low complexity" evidence="1">
    <location>
        <begin position="272"/>
        <end position="289"/>
    </location>
</feature>
<feature type="region of interest" description="Disordered" evidence="1">
    <location>
        <begin position="245"/>
        <end position="350"/>
    </location>
</feature>
<feature type="region of interest" description="Disordered" evidence="1">
    <location>
        <begin position="673"/>
        <end position="748"/>
    </location>
</feature>